<proteinExistence type="inferred from homology"/>
<organism evidence="8">
    <name type="scientific">bioreactor metagenome</name>
    <dbReference type="NCBI Taxonomy" id="1076179"/>
    <lineage>
        <taxon>unclassified sequences</taxon>
        <taxon>metagenomes</taxon>
        <taxon>ecological metagenomes</taxon>
    </lineage>
</organism>
<dbReference type="InterPro" id="IPR005748">
    <property type="entry name" value="DNA_mismatch_repair_MutS"/>
</dbReference>
<dbReference type="FunFam" id="3.40.50.300:FF:000870">
    <property type="entry name" value="MutS protein homolog 4"/>
    <property type="match status" value="1"/>
</dbReference>
<dbReference type="InterPro" id="IPR016151">
    <property type="entry name" value="DNA_mismatch_repair_MutS_N"/>
</dbReference>
<accession>A0A644V9X1</accession>
<evidence type="ECO:0000256" key="6">
    <source>
        <dbReference type="ARBA" id="ARBA00023204"/>
    </source>
</evidence>
<dbReference type="NCBIfam" id="TIGR01070">
    <property type="entry name" value="mutS1"/>
    <property type="match status" value="1"/>
</dbReference>
<dbReference type="PANTHER" id="PTHR11361:SF34">
    <property type="entry name" value="DNA MISMATCH REPAIR PROTEIN MSH1, MITOCHONDRIAL"/>
    <property type="match status" value="1"/>
</dbReference>
<keyword evidence="2" id="KW-0547">Nucleotide-binding</keyword>
<dbReference type="AlphaFoldDB" id="A0A644V9X1"/>
<keyword evidence="4" id="KW-0067">ATP-binding</keyword>
<dbReference type="Gene3D" id="1.10.1420.10">
    <property type="match status" value="2"/>
</dbReference>
<dbReference type="GO" id="GO:0005524">
    <property type="term" value="F:ATP binding"/>
    <property type="evidence" value="ECO:0007669"/>
    <property type="project" value="UniProtKB-KW"/>
</dbReference>
<dbReference type="InterPro" id="IPR036678">
    <property type="entry name" value="MutS_con_dom_sf"/>
</dbReference>
<dbReference type="SUPFAM" id="SSF53150">
    <property type="entry name" value="DNA repair protein MutS, domain II"/>
    <property type="match status" value="1"/>
</dbReference>
<name>A0A644V9X1_9ZZZZ</name>
<evidence type="ECO:0000256" key="5">
    <source>
        <dbReference type="ARBA" id="ARBA00023125"/>
    </source>
</evidence>
<feature type="domain" description="DNA mismatch repair proteins mutS family" evidence="7">
    <location>
        <begin position="689"/>
        <end position="705"/>
    </location>
</feature>
<evidence type="ECO:0000256" key="3">
    <source>
        <dbReference type="ARBA" id="ARBA00022763"/>
    </source>
</evidence>
<dbReference type="Pfam" id="PF05190">
    <property type="entry name" value="MutS_IV"/>
    <property type="match status" value="1"/>
</dbReference>
<evidence type="ECO:0000313" key="8">
    <source>
        <dbReference type="EMBL" id="MPL88154.1"/>
    </source>
</evidence>
<dbReference type="SUPFAM" id="SSF55271">
    <property type="entry name" value="DNA repair protein MutS, domain I"/>
    <property type="match status" value="1"/>
</dbReference>
<dbReference type="Pfam" id="PF05192">
    <property type="entry name" value="MutS_III"/>
    <property type="match status" value="1"/>
</dbReference>
<dbReference type="PANTHER" id="PTHR11361">
    <property type="entry name" value="DNA MISMATCH REPAIR PROTEIN MUTS FAMILY MEMBER"/>
    <property type="match status" value="1"/>
</dbReference>
<dbReference type="SUPFAM" id="SSF52540">
    <property type="entry name" value="P-loop containing nucleoside triphosphate hydrolases"/>
    <property type="match status" value="1"/>
</dbReference>
<protein>
    <submittedName>
        <fullName evidence="8">DNA mismatch repair protein MutS</fullName>
    </submittedName>
</protein>
<dbReference type="PIRSF" id="PIRSF037677">
    <property type="entry name" value="DNA_mis_repair_Msh6"/>
    <property type="match status" value="1"/>
</dbReference>
<dbReference type="InterPro" id="IPR045076">
    <property type="entry name" value="MutS"/>
</dbReference>
<dbReference type="GO" id="GO:0140664">
    <property type="term" value="F:ATP-dependent DNA damage sensor activity"/>
    <property type="evidence" value="ECO:0007669"/>
    <property type="project" value="InterPro"/>
</dbReference>
<dbReference type="NCBIfam" id="NF003810">
    <property type="entry name" value="PRK05399.1"/>
    <property type="match status" value="1"/>
</dbReference>
<dbReference type="InterPro" id="IPR017261">
    <property type="entry name" value="DNA_mismatch_repair_MutS/MSH"/>
</dbReference>
<dbReference type="InterPro" id="IPR007695">
    <property type="entry name" value="DNA_mismatch_repair_MutS-lik_N"/>
</dbReference>
<dbReference type="InterPro" id="IPR007696">
    <property type="entry name" value="DNA_mismatch_repair_MutS_core"/>
</dbReference>
<dbReference type="HAMAP" id="MF_00096">
    <property type="entry name" value="MutS"/>
    <property type="match status" value="1"/>
</dbReference>
<dbReference type="GO" id="GO:0005829">
    <property type="term" value="C:cytosol"/>
    <property type="evidence" value="ECO:0007669"/>
    <property type="project" value="TreeGrafter"/>
</dbReference>
<dbReference type="InterPro" id="IPR007860">
    <property type="entry name" value="DNA_mmatch_repair_MutS_con_dom"/>
</dbReference>
<dbReference type="EMBL" id="VSSQ01000251">
    <property type="protein sequence ID" value="MPL88154.1"/>
    <property type="molecule type" value="Genomic_DNA"/>
</dbReference>
<evidence type="ECO:0000256" key="2">
    <source>
        <dbReference type="ARBA" id="ARBA00022741"/>
    </source>
</evidence>
<keyword evidence="3" id="KW-0227">DNA damage</keyword>
<gene>
    <name evidence="8" type="primary">mutS_17</name>
    <name evidence="8" type="ORF">SDC9_34172</name>
</gene>
<dbReference type="InterPro" id="IPR007861">
    <property type="entry name" value="DNA_mismatch_repair_MutS_clamp"/>
</dbReference>
<dbReference type="GO" id="GO:0006298">
    <property type="term" value="P:mismatch repair"/>
    <property type="evidence" value="ECO:0007669"/>
    <property type="project" value="InterPro"/>
</dbReference>
<dbReference type="GO" id="GO:0030983">
    <property type="term" value="F:mismatched DNA binding"/>
    <property type="evidence" value="ECO:0007669"/>
    <property type="project" value="InterPro"/>
</dbReference>
<keyword evidence="6" id="KW-0234">DNA repair</keyword>
<dbReference type="Gene3D" id="3.30.420.110">
    <property type="entry name" value="MutS, connector domain"/>
    <property type="match status" value="1"/>
</dbReference>
<dbReference type="InterPro" id="IPR036187">
    <property type="entry name" value="DNA_mismatch_repair_MutS_sf"/>
</dbReference>
<evidence type="ECO:0000256" key="1">
    <source>
        <dbReference type="ARBA" id="ARBA00006271"/>
    </source>
</evidence>
<keyword evidence="5" id="KW-0238">DNA-binding</keyword>
<dbReference type="SUPFAM" id="SSF48334">
    <property type="entry name" value="DNA repair protein MutS, domain III"/>
    <property type="match status" value="1"/>
</dbReference>
<dbReference type="Pfam" id="PF00488">
    <property type="entry name" value="MutS_V"/>
    <property type="match status" value="1"/>
</dbReference>
<comment type="caution">
    <text evidence="8">The sequence shown here is derived from an EMBL/GenBank/DDBJ whole genome shotgun (WGS) entry which is preliminary data.</text>
</comment>
<comment type="similarity">
    <text evidence="1">Belongs to the DNA mismatch repair MutS family.</text>
</comment>
<dbReference type="PROSITE" id="PS00486">
    <property type="entry name" value="DNA_MISMATCH_REPAIR_2"/>
    <property type="match status" value="1"/>
</dbReference>
<dbReference type="InterPro" id="IPR000432">
    <property type="entry name" value="DNA_mismatch_repair_MutS_C"/>
</dbReference>
<evidence type="ECO:0000259" key="7">
    <source>
        <dbReference type="PROSITE" id="PS00486"/>
    </source>
</evidence>
<dbReference type="Gene3D" id="3.40.50.300">
    <property type="entry name" value="P-loop containing nucleotide triphosphate hydrolases"/>
    <property type="match status" value="1"/>
</dbReference>
<dbReference type="Gene3D" id="3.40.1170.10">
    <property type="entry name" value="DNA repair protein MutS, domain I"/>
    <property type="match status" value="1"/>
</dbReference>
<dbReference type="CDD" id="cd03284">
    <property type="entry name" value="ABC_MutS1"/>
    <property type="match status" value="1"/>
</dbReference>
<sequence>MSKNIDGVTPLMRQYNEMKAKFPDAILLFRVGDFYETFGKDAVEASKILGITLTKRANGKEKDLELAGFPYHSIDTYLPKLIRAGKRCAICEQLEDPKMVKGIVKRGITEVVTPSLSYNDKTSDHSQNNFLAAIHSEKDDYGVAFLDIATGEFFVSQGKKQEIEKLLQTLSPKEVILQKQKLREFQEGFKKDFYTNTFEDWVFTKDYANDILLKHFDVNSMKGFGIEEMNLGVVACGACLHYLNETQHTELSHIQKISRLDNSNFVWLDKFTIANLELVHSPYSSGSTLINVLNRTKSNMGARRLQRWVLLPLIDKVEIEKRQDVVSFFIQNDVLADKIGVSLKRIGDLERLIAKAAYGKILPNEVVGLKNDLIEIREMKSLCKDFKELDRIEDVDACEDLINNITNTLSEEAPNAVSKGNVIKKGISQELDELREIAYHGKDYLNKLQQRESEETSIPSLKIGFNNVFGYYLEVTNSHKDKVPDSWHRKQTLTNAERYITEELKEYETKIFGAESKILEIESLFYSKLVSEILPYINKLQKNAEIISQFDCLLSFAEIAIENNYVRPTINDGFSLKIVQGRHPVIEKMVPSGENYIANDMFLDKDTQQIGIITGPNMSGKSAYLRQNALIVLMSQIGSFVPAKSADIGIVDKIFTRVGASDNISLGESTFMVEMNETASILNNLSDRSLVLLDEIGRGTSTYDGVSIAWSIASYIHDHPHFRAKVLFATHYHELIEMEEIYSRIFNLHVTIKEIGKQIIFLRKIAKGGSSQSFGIHVARLAGMPRQVLQEAEEILENLESKQKSKKQKVLSKPAKKQTNDPYQLSFIQLDDPLLLEIKEDILSTDIDNLTPMEALLKLHAIKKLIEKV</sequence>
<dbReference type="Pfam" id="PF05188">
    <property type="entry name" value="MutS_II"/>
    <property type="match status" value="1"/>
</dbReference>
<reference evidence="8" key="1">
    <citation type="submission" date="2019-08" db="EMBL/GenBank/DDBJ databases">
        <authorList>
            <person name="Kucharzyk K."/>
            <person name="Murdoch R.W."/>
            <person name="Higgins S."/>
            <person name="Loffler F."/>
        </authorList>
    </citation>
    <scope>NUCLEOTIDE SEQUENCE</scope>
</reference>
<dbReference type="Pfam" id="PF01624">
    <property type="entry name" value="MutS_I"/>
    <property type="match status" value="1"/>
</dbReference>
<evidence type="ECO:0000256" key="4">
    <source>
        <dbReference type="ARBA" id="ARBA00022840"/>
    </source>
</evidence>
<dbReference type="SMART" id="SM00533">
    <property type="entry name" value="MUTSd"/>
    <property type="match status" value="1"/>
</dbReference>
<dbReference type="InterPro" id="IPR027417">
    <property type="entry name" value="P-loop_NTPase"/>
</dbReference>
<dbReference type="SMART" id="SM00534">
    <property type="entry name" value="MUTSac"/>
    <property type="match status" value="1"/>
</dbReference>